<dbReference type="PANTHER" id="PTHR16983">
    <property type="entry name" value="UPAR/LY6 DOMAIN-CONTAINING PROTEIN"/>
    <property type="match status" value="1"/>
</dbReference>
<dbReference type="PANTHER" id="PTHR16983:SF13">
    <property type="entry name" value="LYMPHOCYTE ANTIGEN 6E"/>
    <property type="match status" value="1"/>
</dbReference>
<dbReference type="InterPro" id="IPR045860">
    <property type="entry name" value="Snake_toxin-like_sf"/>
</dbReference>
<keyword evidence="2" id="KW-1003">Cell membrane</keyword>
<feature type="signal peptide" evidence="7">
    <location>
        <begin position="1"/>
        <end position="20"/>
    </location>
</feature>
<keyword evidence="6" id="KW-1133">Transmembrane helix</keyword>
<evidence type="ECO:0000256" key="3">
    <source>
        <dbReference type="ARBA" id="ARBA00022729"/>
    </source>
</evidence>
<keyword evidence="5" id="KW-0325">Glycoprotein</keyword>
<evidence type="ECO:0000256" key="5">
    <source>
        <dbReference type="ARBA" id="ARBA00023180"/>
    </source>
</evidence>
<dbReference type="FunFam" id="2.10.60.10:FF:000003">
    <property type="entry name" value="lymphocyte antigen 6E isoform X1"/>
    <property type="match status" value="1"/>
</dbReference>
<comment type="subcellular location">
    <subcellularLocation>
        <location evidence="1">Cell membrane</location>
    </subcellularLocation>
</comment>
<dbReference type="Proteomes" id="UP000515156">
    <property type="component" value="Chromosome 1"/>
</dbReference>
<reference evidence="10" key="1">
    <citation type="submission" date="2025-08" db="UniProtKB">
        <authorList>
            <consortium name="RefSeq"/>
        </authorList>
    </citation>
    <scope>IDENTIFICATION</scope>
</reference>
<dbReference type="InterPro" id="IPR035076">
    <property type="entry name" value="Toxin/TOLIP"/>
</dbReference>
<dbReference type="GeneID" id="115480847"/>
<organism evidence="9 10">
    <name type="scientific">Microcaecilia unicolor</name>
    <dbReference type="NCBI Taxonomy" id="1415580"/>
    <lineage>
        <taxon>Eukaryota</taxon>
        <taxon>Metazoa</taxon>
        <taxon>Chordata</taxon>
        <taxon>Craniata</taxon>
        <taxon>Vertebrata</taxon>
        <taxon>Euteleostomi</taxon>
        <taxon>Amphibia</taxon>
        <taxon>Gymnophiona</taxon>
        <taxon>Siphonopidae</taxon>
        <taxon>Microcaecilia</taxon>
    </lineage>
</organism>
<accession>A0A6P7ZH77</accession>
<dbReference type="Pfam" id="PF00087">
    <property type="entry name" value="Toxin_TOLIP"/>
    <property type="match status" value="1"/>
</dbReference>
<dbReference type="InParanoid" id="A0A6P7ZH77"/>
<dbReference type="FunCoup" id="A0A6P7ZH77">
    <property type="interactions" value="18"/>
</dbReference>
<feature type="chain" id="PRO_5027620325" evidence="7">
    <location>
        <begin position="21"/>
        <end position="119"/>
    </location>
</feature>
<evidence type="ECO:0000313" key="9">
    <source>
        <dbReference type="Proteomes" id="UP000515156"/>
    </source>
</evidence>
<evidence type="ECO:0000256" key="1">
    <source>
        <dbReference type="ARBA" id="ARBA00004236"/>
    </source>
</evidence>
<keyword evidence="9" id="KW-1185">Reference proteome</keyword>
<evidence type="ECO:0000256" key="2">
    <source>
        <dbReference type="ARBA" id="ARBA00022475"/>
    </source>
</evidence>
<evidence type="ECO:0000256" key="6">
    <source>
        <dbReference type="SAM" id="Phobius"/>
    </source>
</evidence>
<dbReference type="AlphaFoldDB" id="A0A6P7ZH77"/>
<dbReference type="CDD" id="cd23575">
    <property type="entry name" value="TFP_LU_ECD_GPIHBP1"/>
    <property type="match status" value="1"/>
</dbReference>
<dbReference type="SUPFAM" id="SSF57302">
    <property type="entry name" value="Snake toxin-like"/>
    <property type="match status" value="1"/>
</dbReference>
<dbReference type="Gene3D" id="2.10.60.10">
    <property type="entry name" value="CD59"/>
    <property type="match status" value="1"/>
</dbReference>
<evidence type="ECO:0000256" key="4">
    <source>
        <dbReference type="ARBA" id="ARBA00023136"/>
    </source>
</evidence>
<dbReference type="KEGG" id="muo:115480847"/>
<keyword evidence="6" id="KW-0812">Transmembrane</keyword>
<keyword evidence="4 6" id="KW-0472">Membrane</keyword>
<protein>
    <submittedName>
        <fullName evidence="10">Lymphocyte antigen 6E-like</fullName>
    </submittedName>
</protein>
<gene>
    <name evidence="10" type="primary">LOC115480847</name>
</gene>
<feature type="transmembrane region" description="Helical" evidence="6">
    <location>
        <begin position="99"/>
        <end position="117"/>
    </location>
</feature>
<keyword evidence="3 7" id="KW-0732">Signal</keyword>
<evidence type="ECO:0000313" key="10">
    <source>
        <dbReference type="RefSeq" id="XP_030075646.1"/>
    </source>
</evidence>
<evidence type="ECO:0000256" key="7">
    <source>
        <dbReference type="SAM" id="SignalP"/>
    </source>
</evidence>
<name>A0A6P7ZH77_9AMPH</name>
<dbReference type="InterPro" id="IPR016054">
    <property type="entry name" value="LY6_UPA_recep-like"/>
</dbReference>
<dbReference type="OrthoDB" id="10002433at2759"/>
<dbReference type="RefSeq" id="XP_030075646.1">
    <property type="nucleotide sequence ID" value="XM_030219786.1"/>
</dbReference>
<sequence length="119" mass="12418">MRPFLLFLLVIALCLHNAVSLKCYTCPVTKKSSDCATESTCSVADKYCMKIIASASGETAVSKACTPDCTEGKQTISGATASVYCCQSDLCNGATSVKISYLALVISLGFLGSLLRAGL</sequence>
<evidence type="ECO:0000259" key="8">
    <source>
        <dbReference type="SMART" id="SM00134"/>
    </source>
</evidence>
<dbReference type="InterPro" id="IPR051110">
    <property type="entry name" value="Ly-6/neurotoxin-like_GPI-ap"/>
</dbReference>
<proteinExistence type="predicted"/>
<dbReference type="SMART" id="SM00134">
    <property type="entry name" value="LU"/>
    <property type="match status" value="1"/>
</dbReference>
<feature type="domain" description="UPAR/Ly6" evidence="8">
    <location>
        <begin position="21"/>
        <end position="100"/>
    </location>
</feature>
<dbReference type="GO" id="GO:0005886">
    <property type="term" value="C:plasma membrane"/>
    <property type="evidence" value="ECO:0007669"/>
    <property type="project" value="UniProtKB-SubCell"/>
</dbReference>